<gene>
    <name evidence="2" type="ORF">PFICI_14793</name>
</gene>
<protein>
    <recommendedName>
        <fullName evidence="4">SMP-30/Gluconolactonase/LRE-like region domain-containing protein</fullName>
    </recommendedName>
</protein>
<dbReference type="SUPFAM" id="SSF51004">
    <property type="entry name" value="C-terminal (heme d1) domain of cytochrome cd1-nitrite reductase"/>
    <property type="match status" value="1"/>
</dbReference>
<feature type="chain" id="PRO_5004833541" description="SMP-30/Gluconolactonase/LRE-like region domain-containing protein" evidence="1">
    <location>
        <begin position="27"/>
        <end position="420"/>
    </location>
</feature>
<dbReference type="PANTHER" id="PTHR47197:SF3">
    <property type="entry name" value="DIHYDRO-HEME D1 DEHYDROGENASE"/>
    <property type="match status" value="1"/>
</dbReference>
<dbReference type="InterPro" id="IPR051200">
    <property type="entry name" value="Host-pathogen_enzymatic-act"/>
</dbReference>
<name>W3WL19_PESFW</name>
<dbReference type="RefSeq" id="XP_007841565.1">
    <property type="nucleotide sequence ID" value="XM_007843374.1"/>
</dbReference>
<sequence>MACISRYLGLLVAAIVGLAALQCTEARPWAGHHPLISRADPHPCAQAAPAQTQLDLNSTVLSVQSRPWGMVYLDETIAFAAINFSVGVLDTSEFTPKLKYMLPLPPAFLIGNDDVDEDGYGLREMALTHDKENLYVATGYGAVILDVPRALLGRNDSYVGVLSSNGVAGRSAIEVSITADDKFAFVSQEFGSNTTHDLGGIEVWGITRQANRTVTSVHKGFIGLGFRTIGQQFSADHNRLFVTSEINGTARSLNETGGIISVLDVATLRNVPNQSLVKNVAGGCHPVRSVMSVDGKQLWVTTRESNQVLAFDAVKLADNTTMDPLLATLGTGTSPLGITAIKDYIFVADSNRFLYSGTTTGVSVFNIRDALQKGTINFPQIPTGAFPRSLAASPSGNTLLVSEFNASSIRAVDIRALSAV</sequence>
<feature type="signal peptide" evidence="1">
    <location>
        <begin position="1"/>
        <end position="26"/>
    </location>
</feature>
<dbReference type="AlphaFoldDB" id="W3WL19"/>
<dbReference type="InterPro" id="IPR015943">
    <property type="entry name" value="WD40/YVTN_repeat-like_dom_sf"/>
</dbReference>
<keyword evidence="1" id="KW-0732">Signal</keyword>
<evidence type="ECO:0000313" key="3">
    <source>
        <dbReference type="Proteomes" id="UP000030651"/>
    </source>
</evidence>
<keyword evidence="3" id="KW-1185">Reference proteome</keyword>
<dbReference type="eggNOG" id="ENOG502RWH4">
    <property type="taxonomic scope" value="Eukaryota"/>
</dbReference>
<dbReference type="KEGG" id="pfy:PFICI_14793"/>
<reference evidence="3" key="1">
    <citation type="journal article" date="2015" name="BMC Genomics">
        <title>Genomic and transcriptomic analysis of the endophytic fungus Pestalotiopsis fici reveals its lifestyle and high potential for synthesis of natural products.</title>
        <authorList>
            <person name="Wang X."/>
            <person name="Zhang X."/>
            <person name="Liu L."/>
            <person name="Xiang M."/>
            <person name="Wang W."/>
            <person name="Sun X."/>
            <person name="Che Y."/>
            <person name="Guo L."/>
            <person name="Liu G."/>
            <person name="Guo L."/>
            <person name="Wang C."/>
            <person name="Yin W.B."/>
            <person name="Stadler M."/>
            <person name="Zhang X."/>
            <person name="Liu X."/>
        </authorList>
    </citation>
    <scope>NUCLEOTIDE SEQUENCE [LARGE SCALE GENOMIC DNA]</scope>
    <source>
        <strain evidence="3">W106-1 / CGMCC3.15140</strain>
    </source>
</reference>
<dbReference type="PANTHER" id="PTHR47197">
    <property type="entry name" value="PROTEIN NIRF"/>
    <property type="match status" value="1"/>
</dbReference>
<organism evidence="2 3">
    <name type="scientific">Pestalotiopsis fici (strain W106-1 / CGMCC3.15140)</name>
    <dbReference type="NCBI Taxonomy" id="1229662"/>
    <lineage>
        <taxon>Eukaryota</taxon>
        <taxon>Fungi</taxon>
        <taxon>Dikarya</taxon>
        <taxon>Ascomycota</taxon>
        <taxon>Pezizomycotina</taxon>
        <taxon>Sordariomycetes</taxon>
        <taxon>Xylariomycetidae</taxon>
        <taxon>Amphisphaeriales</taxon>
        <taxon>Sporocadaceae</taxon>
        <taxon>Pestalotiopsis</taxon>
    </lineage>
</organism>
<dbReference type="EMBL" id="KI912121">
    <property type="protein sequence ID" value="ETS73847.1"/>
    <property type="molecule type" value="Genomic_DNA"/>
</dbReference>
<dbReference type="GeneID" id="19279806"/>
<evidence type="ECO:0000313" key="2">
    <source>
        <dbReference type="EMBL" id="ETS73847.1"/>
    </source>
</evidence>
<dbReference type="HOGENOM" id="CLU_671038_0_0_1"/>
<dbReference type="Proteomes" id="UP000030651">
    <property type="component" value="Unassembled WGS sequence"/>
</dbReference>
<dbReference type="InterPro" id="IPR011048">
    <property type="entry name" value="Haem_d1_sf"/>
</dbReference>
<dbReference type="InterPro" id="IPR019405">
    <property type="entry name" value="Lactonase_7-beta_prop"/>
</dbReference>
<accession>W3WL19</accession>
<dbReference type="Pfam" id="PF10282">
    <property type="entry name" value="Lactonase"/>
    <property type="match status" value="1"/>
</dbReference>
<proteinExistence type="predicted"/>
<evidence type="ECO:0000256" key="1">
    <source>
        <dbReference type="SAM" id="SignalP"/>
    </source>
</evidence>
<dbReference type="InParanoid" id="W3WL19"/>
<evidence type="ECO:0008006" key="4">
    <source>
        <dbReference type="Google" id="ProtNLM"/>
    </source>
</evidence>
<dbReference type="Gene3D" id="2.130.10.10">
    <property type="entry name" value="YVTN repeat-like/Quinoprotein amine dehydrogenase"/>
    <property type="match status" value="1"/>
</dbReference>
<dbReference type="OrthoDB" id="5340947at2759"/>